<comment type="pathway">
    <text evidence="7">Pyrimidine metabolism; UMP biosynthesis via de novo pathway; (S)-dihydroorotate from bicarbonate: step 3/3.</text>
</comment>
<evidence type="ECO:0000256" key="4">
    <source>
        <dbReference type="ARBA" id="ARBA00022801"/>
    </source>
</evidence>
<dbReference type="InterPro" id="IPR024403">
    <property type="entry name" value="DHOase_cat"/>
</dbReference>
<comment type="catalytic activity">
    <reaction evidence="7">
        <text>(S)-dihydroorotate + H2O = N-carbamoyl-L-aspartate + H(+)</text>
        <dbReference type="Rhea" id="RHEA:24296"/>
        <dbReference type="ChEBI" id="CHEBI:15377"/>
        <dbReference type="ChEBI" id="CHEBI:15378"/>
        <dbReference type="ChEBI" id="CHEBI:30864"/>
        <dbReference type="ChEBI" id="CHEBI:32814"/>
        <dbReference type="EC" id="3.5.2.3"/>
    </reaction>
</comment>
<feature type="binding site" evidence="7">
    <location>
        <position position="279"/>
    </location>
    <ligand>
        <name>substrate</name>
    </ligand>
</feature>
<evidence type="ECO:0000256" key="1">
    <source>
        <dbReference type="ARBA" id="ARBA00002368"/>
    </source>
</evidence>
<feature type="binding site" evidence="7">
    <location>
        <position position="153"/>
    </location>
    <ligand>
        <name>Zn(2+)</name>
        <dbReference type="ChEBI" id="CHEBI:29105"/>
        <label>2</label>
    </ligand>
</feature>
<comment type="cofactor">
    <cofactor evidence="7">
        <name>Zn(2+)</name>
        <dbReference type="ChEBI" id="CHEBI:29105"/>
    </cofactor>
    <text evidence="7">Binds 2 Zn(2+) ions per subunit.</text>
</comment>
<evidence type="ECO:0000256" key="7">
    <source>
        <dbReference type="HAMAP-Rule" id="MF_00220"/>
    </source>
</evidence>
<dbReference type="InterPro" id="IPR004722">
    <property type="entry name" value="DHOase"/>
</dbReference>
<evidence type="ECO:0000259" key="8">
    <source>
        <dbReference type="Pfam" id="PF07969"/>
    </source>
</evidence>
<accession>A0A9D9HA91</accession>
<reference evidence="10" key="1">
    <citation type="submission" date="2020-10" db="EMBL/GenBank/DDBJ databases">
        <authorList>
            <person name="Gilroy R."/>
        </authorList>
    </citation>
    <scope>NUCLEOTIDE SEQUENCE</scope>
    <source>
        <strain evidence="10">C6-149</strain>
    </source>
</reference>
<dbReference type="InterPro" id="IPR032466">
    <property type="entry name" value="Metal_Hydrolase"/>
</dbReference>
<dbReference type="InterPro" id="IPR011059">
    <property type="entry name" value="Metal-dep_hydrolase_composite"/>
</dbReference>
<evidence type="ECO:0000313" key="10">
    <source>
        <dbReference type="EMBL" id="MBO8442112.1"/>
    </source>
</evidence>
<feature type="binding site" evidence="7">
    <location>
        <position position="63"/>
    </location>
    <ligand>
        <name>Zn(2+)</name>
        <dbReference type="ChEBI" id="CHEBI:29105"/>
        <label>1</label>
    </ligand>
</feature>
<proteinExistence type="inferred from homology"/>
<comment type="similarity">
    <text evidence="2 7">Belongs to the metallo-dependent hydrolases superfamily. DHOase family. Class I DHOase subfamily.</text>
</comment>
<dbReference type="PROSITE" id="PS00483">
    <property type="entry name" value="DIHYDROOROTASE_2"/>
    <property type="match status" value="1"/>
</dbReference>
<feature type="active site" evidence="7">
    <location>
        <position position="306"/>
    </location>
</feature>
<feature type="binding site" evidence="7">
    <location>
        <position position="61"/>
    </location>
    <ligand>
        <name>Zn(2+)</name>
        <dbReference type="ChEBI" id="CHEBI:29105"/>
        <label>1</label>
    </ligand>
</feature>
<evidence type="ECO:0000256" key="2">
    <source>
        <dbReference type="ARBA" id="ARBA00010286"/>
    </source>
</evidence>
<dbReference type="InterPro" id="IPR050138">
    <property type="entry name" value="DHOase/Allantoinase_Hydrolase"/>
</dbReference>
<keyword evidence="6 7" id="KW-0665">Pyrimidine biosynthesis</keyword>
<dbReference type="SUPFAM" id="SSF51338">
    <property type="entry name" value="Composite domain of metallo-dependent hydrolases"/>
    <property type="match status" value="1"/>
</dbReference>
<dbReference type="GO" id="GO:0006145">
    <property type="term" value="P:purine nucleobase catabolic process"/>
    <property type="evidence" value="ECO:0007669"/>
    <property type="project" value="TreeGrafter"/>
</dbReference>
<feature type="binding site" evidence="7">
    <location>
        <position position="233"/>
    </location>
    <ligand>
        <name>Zn(2+)</name>
        <dbReference type="ChEBI" id="CHEBI:29105"/>
        <label>2</label>
    </ligand>
</feature>
<keyword evidence="3 7" id="KW-0479">Metal-binding</keyword>
<keyword evidence="5 7" id="KW-0862">Zinc</keyword>
<dbReference type="EC" id="3.5.2.3" evidence="7"/>
<comment type="caution">
    <text evidence="10">The sequence shown here is derived from an EMBL/GenBank/DDBJ whole genome shotgun (WGS) entry which is preliminary data.</text>
</comment>
<dbReference type="GO" id="GO:0008270">
    <property type="term" value="F:zinc ion binding"/>
    <property type="evidence" value="ECO:0007669"/>
    <property type="project" value="UniProtKB-UniRule"/>
</dbReference>
<dbReference type="CDD" id="cd01317">
    <property type="entry name" value="DHOase_IIa"/>
    <property type="match status" value="1"/>
</dbReference>
<dbReference type="PANTHER" id="PTHR43668:SF2">
    <property type="entry name" value="ALLANTOINASE"/>
    <property type="match status" value="1"/>
</dbReference>
<dbReference type="NCBIfam" id="TIGR00857">
    <property type="entry name" value="pyrC_multi"/>
    <property type="match status" value="1"/>
</dbReference>
<dbReference type="EMBL" id="JADIMP010000106">
    <property type="protein sequence ID" value="MBO8442112.1"/>
    <property type="molecule type" value="Genomic_DNA"/>
</dbReference>
<feature type="binding site" evidence="7">
    <location>
        <begin position="63"/>
        <end position="65"/>
    </location>
    <ligand>
        <name>substrate</name>
    </ligand>
</feature>
<dbReference type="Proteomes" id="UP000823614">
    <property type="component" value="Unassembled WGS sequence"/>
</dbReference>
<evidence type="ECO:0000256" key="5">
    <source>
        <dbReference type="ARBA" id="ARBA00022833"/>
    </source>
</evidence>
<evidence type="ECO:0000259" key="9">
    <source>
        <dbReference type="Pfam" id="PF12890"/>
    </source>
</evidence>
<feature type="binding site" evidence="7">
    <location>
        <position position="180"/>
    </location>
    <ligand>
        <name>Zn(2+)</name>
        <dbReference type="ChEBI" id="CHEBI:29105"/>
        <label>2</label>
    </ligand>
</feature>
<dbReference type="SUPFAM" id="SSF51556">
    <property type="entry name" value="Metallo-dependent hydrolases"/>
    <property type="match status" value="1"/>
</dbReference>
<dbReference type="GO" id="GO:0004038">
    <property type="term" value="F:allantoinase activity"/>
    <property type="evidence" value="ECO:0007669"/>
    <property type="project" value="TreeGrafter"/>
</dbReference>
<name>A0A9D9HA91_9LACO</name>
<dbReference type="Gene3D" id="3.20.20.140">
    <property type="entry name" value="Metal-dependent hydrolases"/>
    <property type="match status" value="1"/>
</dbReference>
<reference evidence="10" key="2">
    <citation type="journal article" date="2021" name="PeerJ">
        <title>Extensive microbial diversity within the chicken gut microbiome revealed by metagenomics and culture.</title>
        <authorList>
            <person name="Gilroy R."/>
            <person name="Ravi A."/>
            <person name="Getino M."/>
            <person name="Pursley I."/>
            <person name="Horton D.L."/>
            <person name="Alikhan N.F."/>
            <person name="Baker D."/>
            <person name="Gharbi K."/>
            <person name="Hall N."/>
            <person name="Watson M."/>
            <person name="Adriaenssens E.M."/>
            <person name="Foster-Nyarko E."/>
            <person name="Jarju S."/>
            <person name="Secka A."/>
            <person name="Antonio M."/>
            <person name="Oren A."/>
            <person name="Chaudhuri R.R."/>
            <person name="La Ragione R."/>
            <person name="Hildebrand F."/>
            <person name="Pallen M.J."/>
        </authorList>
    </citation>
    <scope>NUCLEOTIDE SEQUENCE</scope>
    <source>
        <strain evidence="10">C6-149</strain>
    </source>
</reference>
<feature type="binding site" evidence="7">
    <location>
        <position position="95"/>
    </location>
    <ligand>
        <name>substrate</name>
    </ligand>
</feature>
<feature type="domain" description="Amidohydrolase 3" evidence="8">
    <location>
        <begin position="345"/>
        <end position="424"/>
    </location>
</feature>
<feature type="binding site" evidence="7">
    <location>
        <position position="306"/>
    </location>
    <ligand>
        <name>Zn(2+)</name>
        <dbReference type="ChEBI" id="CHEBI:29105"/>
        <label>1</label>
    </ligand>
</feature>
<evidence type="ECO:0000256" key="3">
    <source>
        <dbReference type="ARBA" id="ARBA00022723"/>
    </source>
</evidence>
<gene>
    <name evidence="7" type="primary">pyrC</name>
    <name evidence="10" type="ORF">IAA89_06785</name>
</gene>
<dbReference type="InterPro" id="IPR013108">
    <property type="entry name" value="Amidohydro_3"/>
</dbReference>
<dbReference type="Pfam" id="PF12890">
    <property type="entry name" value="DHOase"/>
    <property type="match status" value="1"/>
</dbReference>
<dbReference type="NCBIfam" id="NF006837">
    <property type="entry name" value="PRK09357.1-2"/>
    <property type="match status" value="1"/>
</dbReference>
<protein>
    <recommendedName>
        <fullName evidence="7">Dihydroorotase</fullName>
        <shortName evidence="7">DHOase</shortName>
        <ecNumber evidence="7">3.5.2.3</ecNumber>
    </recommendedName>
</protein>
<dbReference type="GO" id="GO:0004151">
    <property type="term" value="F:dihydroorotase activity"/>
    <property type="evidence" value="ECO:0007669"/>
    <property type="project" value="UniProtKB-UniRule"/>
</dbReference>
<feature type="binding site" evidence="7">
    <location>
        <begin position="324"/>
        <end position="325"/>
    </location>
    <ligand>
        <name>substrate</name>
    </ligand>
</feature>
<dbReference type="GO" id="GO:0005737">
    <property type="term" value="C:cytoplasm"/>
    <property type="evidence" value="ECO:0007669"/>
    <property type="project" value="TreeGrafter"/>
</dbReference>
<evidence type="ECO:0000256" key="6">
    <source>
        <dbReference type="ARBA" id="ARBA00022975"/>
    </source>
</evidence>
<dbReference type="HAMAP" id="MF_00220_B">
    <property type="entry name" value="PyrC_classI_B"/>
    <property type="match status" value="1"/>
</dbReference>
<dbReference type="PANTHER" id="PTHR43668">
    <property type="entry name" value="ALLANTOINASE"/>
    <property type="match status" value="1"/>
</dbReference>
<dbReference type="Gene3D" id="2.30.40.10">
    <property type="entry name" value="Urease, subunit C, domain 1"/>
    <property type="match status" value="1"/>
</dbReference>
<dbReference type="AlphaFoldDB" id="A0A9D9HA91"/>
<feature type="binding site" evidence="7">
    <location>
        <position position="153"/>
    </location>
    <ligand>
        <name>Zn(2+)</name>
        <dbReference type="ChEBI" id="CHEBI:29105"/>
        <label>1</label>
    </ligand>
</feature>
<dbReference type="GO" id="GO:0044205">
    <property type="term" value="P:'de novo' UMP biosynthetic process"/>
    <property type="evidence" value="ECO:0007669"/>
    <property type="project" value="UniProtKB-UniRule"/>
</dbReference>
<organism evidence="10 11">
    <name type="scientific">Candidatus Gallilactobacillus intestinavium</name>
    <dbReference type="NCBI Taxonomy" id="2840838"/>
    <lineage>
        <taxon>Bacteria</taxon>
        <taxon>Bacillati</taxon>
        <taxon>Bacillota</taxon>
        <taxon>Bacilli</taxon>
        <taxon>Lactobacillales</taxon>
        <taxon>Lactobacillaceae</taxon>
        <taxon>Lactobacillaceae incertae sedis</taxon>
        <taxon>Candidatus Gallilactobacillus</taxon>
    </lineage>
</organism>
<keyword evidence="4 7" id="KW-0378">Hydrolase</keyword>
<sequence>MKLLLKNGQVFQNDQITKQDILIQNDKIMAIGQNLNNLIADIDKEIDLQGKLVTPGLVDVHVHYRDPGQTYKETITTGSKAAAHGGFTTVCAMPNLDPTPDTVEQMQYMQKRNREDGVVNIYQYATITKNRLGKELVDYEALQQAGAIAFSDDGSGIQNAEIMYEAMQRIAKIGSILAEHVEDNNLKQNGVINAGNRANMLKVPGIPNVCESSQLARDLVLAEATNVHYHVCHVSTKMSVELIRWAKQQGINVTCEVAPHHLLLTDDDIKENDSNYKMNPPLRKKEDQQALINGLLDGTIDMIATDHAPHSEQEKSSNLQAAAFGITGSETAFSTLYTKFVKTGIFTLKQLIHWLTDRPAKIFKLKQTGLLLPGYSADLAVFDLQKEHKLTNEDYFSKGVNTPFTNQKVYGMTFLTIVNGKIVYQQ</sequence>
<feature type="binding site" evidence="7">
    <location>
        <position position="310"/>
    </location>
    <ligand>
        <name>substrate</name>
    </ligand>
</feature>
<feature type="domain" description="Dihydroorotase catalytic" evidence="9">
    <location>
        <begin position="50"/>
        <end position="238"/>
    </location>
</feature>
<dbReference type="InterPro" id="IPR002195">
    <property type="entry name" value="Dihydroorotase_CS"/>
</dbReference>
<dbReference type="Pfam" id="PF07969">
    <property type="entry name" value="Amidohydro_3"/>
    <property type="match status" value="1"/>
</dbReference>
<comment type="function">
    <text evidence="1 7">Catalyzes the reversible cyclization of carbamoyl aspartate to dihydroorotate.</text>
</comment>
<evidence type="ECO:0000313" key="11">
    <source>
        <dbReference type="Proteomes" id="UP000823614"/>
    </source>
</evidence>